<dbReference type="SUPFAM" id="SSF53901">
    <property type="entry name" value="Thiolase-like"/>
    <property type="match status" value="1"/>
</dbReference>
<feature type="domain" description="Ketosynthase family 3 (KS3)" evidence="16">
    <location>
        <begin position="7"/>
        <end position="414"/>
    </location>
</feature>
<comment type="caution">
    <text evidence="17">The sequence shown here is derived from an EMBL/GenBank/DDBJ whole genome shotgun (WGS) entry which is preliminary data.</text>
</comment>
<keyword evidence="14" id="KW-0511">Multifunctional enzyme</keyword>
<keyword evidence="4" id="KW-0444">Lipid biosynthesis</keyword>
<sequence length="543" mass="58929">MRGGQTDTQVVVSGMSGRLPDSDNLSEFWEHLINKDNLVTSDDRRWEPGIFGLPPRNGKLNDLSKFDASFFGVHPKQANMMDPQLRMLMEVSYEAIMDSGIHPQELRGSKTGVYIGCSMSEAVQAFCNDPEPKDGYGVTGTNRTMLANRLSFYFDLHGPSYSVDTACSSALMALHHALQDIRSGECDGAIIGATSILMKPQSSSQFNKLGVLAPDGQSKSFDISGDGYCRSEAIVAVYITKESLSRRGYGYLINSGTNTDGFKEQGITYPSGKSQQSLLKRVYSQADVSPDDVEYFEAHGTGTKVGDPEETNGIHSVFCQNRSKDNPLLIGSVKSNMGHSEASSGLAALVKVLMTFNNSIIPPNIHFNTPNPDIKGLQDGTMKVVVEPTKFNGGYVGLSSFGFGGSNVHFVLKPFTSPKPMVTSSIPKLLVCAGRTEDGVVENLTYLADNIADSGAHSLTNRVANGPTQGLPYRGYKVVNGVSSAIEVKKLVAKEGRPIWYVFTGVGSQWPGMGKDLMVLETFKKSIHRCHNILEEIDKKSIC</sequence>
<dbReference type="Pfam" id="PF02801">
    <property type="entry name" value="Ketoacyl-synt_C"/>
    <property type="match status" value="1"/>
</dbReference>
<dbReference type="Gene3D" id="3.40.47.10">
    <property type="match status" value="1"/>
</dbReference>
<dbReference type="OrthoDB" id="329835at2759"/>
<dbReference type="EMBL" id="MRZV01000556">
    <property type="protein sequence ID" value="PIK47823.1"/>
    <property type="molecule type" value="Genomic_DNA"/>
</dbReference>
<dbReference type="SUPFAM" id="SSF52151">
    <property type="entry name" value="FabD/lysophospholipase-like"/>
    <property type="match status" value="1"/>
</dbReference>
<dbReference type="SMART" id="SM00825">
    <property type="entry name" value="PKS_KS"/>
    <property type="match status" value="1"/>
</dbReference>
<evidence type="ECO:0000256" key="10">
    <source>
        <dbReference type="ARBA" id="ARBA00023002"/>
    </source>
</evidence>
<keyword evidence="18" id="KW-1185">Reference proteome</keyword>
<dbReference type="Proteomes" id="UP000230750">
    <property type="component" value="Unassembled WGS sequence"/>
</dbReference>
<keyword evidence="10" id="KW-0560">Oxidoreductase</keyword>
<dbReference type="PANTHER" id="PTHR43775:SF7">
    <property type="entry name" value="FATTY ACID SYNTHASE"/>
    <property type="match status" value="1"/>
</dbReference>
<evidence type="ECO:0000256" key="7">
    <source>
        <dbReference type="ARBA" id="ARBA00022801"/>
    </source>
</evidence>
<keyword evidence="13" id="KW-0275">Fatty acid biosynthesis</keyword>
<dbReference type="GO" id="GO:0004315">
    <property type="term" value="F:3-oxoacyl-[acyl-carrier-protein] synthase activity"/>
    <property type="evidence" value="ECO:0007669"/>
    <property type="project" value="InterPro"/>
</dbReference>
<keyword evidence="3" id="KW-0596">Phosphopantetheine</keyword>
<dbReference type="InterPro" id="IPR020841">
    <property type="entry name" value="PKS_Beta-ketoAc_synthase_dom"/>
</dbReference>
<evidence type="ECO:0000256" key="6">
    <source>
        <dbReference type="ARBA" id="ARBA00022679"/>
    </source>
</evidence>
<evidence type="ECO:0000259" key="16">
    <source>
        <dbReference type="PROSITE" id="PS52004"/>
    </source>
</evidence>
<evidence type="ECO:0000256" key="14">
    <source>
        <dbReference type="ARBA" id="ARBA00023268"/>
    </source>
</evidence>
<dbReference type="PROSITE" id="PS00606">
    <property type="entry name" value="KS3_1"/>
    <property type="match status" value="1"/>
</dbReference>
<evidence type="ECO:0000256" key="1">
    <source>
        <dbReference type="ARBA" id="ARBA00012873"/>
    </source>
</evidence>
<dbReference type="InterPro" id="IPR050091">
    <property type="entry name" value="PKS_NRPS_Biosynth_Enz"/>
</dbReference>
<dbReference type="CDD" id="cd00833">
    <property type="entry name" value="PKS"/>
    <property type="match status" value="1"/>
</dbReference>
<protein>
    <recommendedName>
        <fullName evidence="2">Fatty acid synthase</fullName>
        <ecNumber evidence="1">2.3.1.85</ecNumber>
    </recommendedName>
</protein>
<dbReference type="InterPro" id="IPR032821">
    <property type="entry name" value="PKS_assoc"/>
</dbReference>
<dbReference type="AlphaFoldDB" id="A0A2G8KIJ9"/>
<dbReference type="InterPro" id="IPR014030">
    <property type="entry name" value="Ketoacyl_synth_N"/>
</dbReference>
<dbReference type="GO" id="GO:0005737">
    <property type="term" value="C:cytoplasm"/>
    <property type="evidence" value="ECO:0007669"/>
    <property type="project" value="TreeGrafter"/>
</dbReference>
<dbReference type="Gene3D" id="3.40.366.10">
    <property type="entry name" value="Malonyl-Coenzyme A Acyl Carrier Protein, domain 2"/>
    <property type="match status" value="1"/>
</dbReference>
<evidence type="ECO:0000256" key="11">
    <source>
        <dbReference type="ARBA" id="ARBA00023027"/>
    </source>
</evidence>
<evidence type="ECO:0000256" key="8">
    <source>
        <dbReference type="ARBA" id="ARBA00022832"/>
    </source>
</evidence>
<gene>
    <name evidence="17" type="ORF">BSL78_15323</name>
</gene>
<dbReference type="PANTHER" id="PTHR43775">
    <property type="entry name" value="FATTY ACID SYNTHASE"/>
    <property type="match status" value="1"/>
</dbReference>
<dbReference type="PROSITE" id="PS52004">
    <property type="entry name" value="KS3_2"/>
    <property type="match status" value="1"/>
</dbReference>
<evidence type="ECO:0000256" key="2">
    <source>
        <dbReference type="ARBA" id="ARBA00018769"/>
    </source>
</evidence>
<dbReference type="InterPro" id="IPR014031">
    <property type="entry name" value="Ketoacyl_synth_C"/>
</dbReference>
<dbReference type="GO" id="GO:0004312">
    <property type="term" value="F:fatty acid synthase activity"/>
    <property type="evidence" value="ECO:0007669"/>
    <property type="project" value="UniProtKB-EC"/>
</dbReference>
<keyword evidence="12" id="KW-0443">Lipid metabolism</keyword>
<dbReference type="GO" id="GO:0016491">
    <property type="term" value="F:oxidoreductase activity"/>
    <property type="evidence" value="ECO:0007669"/>
    <property type="project" value="UniProtKB-KW"/>
</dbReference>
<evidence type="ECO:0000256" key="12">
    <source>
        <dbReference type="ARBA" id="ARBA00023098"/>
    </source>
</evidence>
<evidence type="ECO:0000256" key="4">
    <source>
        <dbReference type="ARBA" id="ARBA00022516"/>
    </source>
</evidence>
<evidence type="ECO:0000313" key="18">
    <source>
        <dbReference type="Proteomes" id="UP000230750"/>
    </source>
</evidence>
<keyword evidence="5" id="KW-0597">Phosphoprotein</keyword>
<name>A0A2G8KIJ9_STIJA</name>
<dbReference type="InterPro" id="IPR016035">
    <property type="entry name" value="Acyl_Trfase/lysoPLipase"/>
</dbReference>
<dbReference type="Pfam" id="PF00698">
    <property type="entry name" value="Acyl_transf_1"/>
    <property type="match status" value="1"/>
</dbReference>
<dbReference type="InterPro" id="IPR001227">
    <property type="entry name" value="Ac_transferase_dom_sf"/>
</dbReference>
<dbReference type="InterPro" id="IPR018201">
    <property type="entry name" value="Ketoacyl_synth_AS"/>
</dbReference>
<dbReference type="STRING" id="307972.A0A2G8KIJ9"/>
<evidence type="ECO:0000256" key="3">
    <source>
        <dbReference type="ARBA" id="ARBA00022450"/>
    </source>
</evidence>
<dbReference type="InterPro" id="IPR016039">
    <property type="entry name" value="Thiolase-like"/>
</dbReference>
<dbReference type="InterPro" id="IPR014043">
    <property type="entry name" value="Acyl_transferase_dom"/>
</dbReference>
<evidence type="ECO:0000256" key="9">
    <source>
        <dbReference type="ARBA" id="ARBA00022857"/>
    </source>
</evidence>
<keyword evidence="8" id="KW-0276">Fatty acid metabolism</keyword>
<dbReference type="Pfam" id="PF00109">
    <property type="entry name" value="ketoacyl-synt"/>
    <property type="match status" value="1"/>
</dbReference>
<evidence type="ECO:0000256" key="15">
    <source>
        <dbReference type="ARBA" id="ARBA00044883"/>
    </source>
</evidence>
<dbReference type="Pfam" id="PF16197">
    <property type="entry name" value="KAsynt_C_assoc"/>
    <property type="match status" value="1"/>
</dbReference>
<accession>A0A2G8KIJ9</accession>
<evidence type="ECO:0000256" key="13">
    <source>
        <dbReference type="ARBA" id="ARBA00023160"/>
    </source>
</evidence>
<evidence type="ECO:0000256" key="5">
    <source>
        <dbReference type="ARBA" id="ARBA00022553"/>
    </source>
</evidence>
<dbReference type="EC" id="2.3.1.85" evidence="1"/>
<dbReference type="GO" id="GO:0006633">
    <property type="term" value="P:fatty acid biosynthetic process"/>
    <property type="evidence" value="ECO:0007669"/>
    <property type="project" value="UniProtKB-KW"/>
</dbReference>
<proteinExistence type="predicted"/>
<keyword evidence="9" id="KW-0521">NADP</keyword>
<organism evidence="17 18">
    <name type="scientific">Stichopus japonicus</name>
    <name type="common">Sea cucumber</name>
    <dbReference type="NCBI Taxonomy" id="307972"/>
    <lineage>
        <taxon>Eukaryota</taxon>
        <taxon>Metazoa</taxon>
        <taxon>Echinodermata</taxon>
        <taxon>Eleutherozoa</taxon>
        <taxon>Echinozoa</taxon>
        <taxon>Holothuroidea</taxon>
        <taxon>Aspidochirotacea</taxon>
        <taxon>Aspidochirotida</taxon>
        <taxon>Stichopodidae</taxon>
        <taxon>Apostichopus</taxon>
    </lineage>
</organism>
<keyword evidence="11" id="KW-0520">NAD</keyword>
<dbReference type="Gene3D" id="3.30.70.3290">
    <property type="match status" value="1"/>
</dbReference>
<keyword evidence="6" id="KW-0808">Transferase</keyword>
<evidence type="ECO:0000313" key="17">
    <source>
        <dbReference type="EMBL" id="PIK47823.1"/>
    </source>
</evidence>
<reference evidence="17 18" key="1">
    <citation type="journal article" date="2017" name="PLoS Biol.">
        <title>The sea cucumber genome provides insights into morphological evolution and visceral regeneration.</title>
        <authorList>
            <person name="Zhang X."/>
            <person name="Sun L."/>
            <person name="Yuan J."/>
            <person name="Sun Y."/>
            <person name="Gao Y."/>
            <person name="Zhang L."/>
            <person name="Li S."/>
            <person name="Dai H."/>
            <person name="Hamel J.F."/>
            <person name="Liu C."/>
            <person name="Yu Y."/>
            <person name="Liu S."/>
            <person name="Lin W."/>
            <person name="Guo K."/>
            <person name="Jin S."/>
            <person name="Xu P."/>
            <person name="Storey K.B."/>
            <person name="Huan P."/>
            <person name="Zhang T."/>
            <person name="Zhou Y."/>
            <person name="Zhang J."/>
            <person name="Lin C."/>
            <person name="Li X."/>
            <person name="Xing L."/>
            <person name="Huo D."/>
            <person name="Sun M."/>
            <person name="Wang L."/>
            <person name="Mercier A."/>
            <person name="Li F."/>
            <person name="Yang H."/>
            <person name="Xiang J."/>
        </authorList>
    </citation>
    <scope>NUCLEOTIDE SEQUENCE [LARGE SCALE GENOMIC DNA]</scope>
    <source>
        <strain evidence="17">Shaxun</strain>
        <tissue evidence="17">Muscle</tissue>
    </source>
</reference>
<dbReference type="GO" id="GO:0016787">
    <property type="term" value="F:hydrolase activity"/>
    <property type="evidence" value="ECO:0007669"/>
    <property type="project" value="UniProtKB-KW"/>
</dbReference>
<comment type="catalytic activity">
    <reaction evidence="15">
        <text>acetyl-CoA + n malonyl-CoA + 2n NADPH + 2n H(+) = a long-chain fatty acid + (n+1) CoA + n CO2 + 2n NADP(+).</text>
        <dbReference type="EC" id="2.3.1.85"/>
    </reaction>
</comment>
<keyword evidence="7" id="KW-0378">Hydrolase</keyword>